<protein>
    <submittedName>
        <fullName evidence="11">Phosphoglycerol transferase I</fullName>
        <ecNumber evidence="11">2.7.8.20</ecNumber>
    </submittedName>
</protein>
<dbReference type="InterPro" id="IPR050448">
    <property type="entry name" value="OpgB/LTA_synthase_biosynth"/>
</dbReference>
<dbReference type="Pfam" id="PF00884">
    <property type="entry name" value="Sulfatase"/>
    <property type="match status" value="1"/>
</dbReference>
<dbReference type="SUPFAM" id="SSF53649">
    <property type="entry name" value="Alkaline phosphatase-like"/>
    <property type="match status" value="1"/>
</dbReference>
<feature type="binding site" evidence="8">
    <location>
        <position position="286"/>
    </location>
    <ligand>
        <name>Mn(2+)</name>
        <dbReference type="ChEBI" id="CHEBI:29035"/>
    </ligand>
</feature>
<accession>A0A916JGE7</accession>
<feature type="transmembrane region" description="Helical" evidence="9">
    <location>
        <begin position="178"/>
        <end position="198"/>
    </location>
</feature>
<dbReference type="RefSeq" id="WP_215241214.1">
    <property type="nucleotide sequence ID" value="NZ_CAJRAF010000002.1"/>
</dbReference>
<keyword evidence="11" id="KW-0808">Transferase</keyword>
<keyword evidence="7" id="KW-0464">Manganese</keyword>
<dbReference type="AlphaFoldDB" id="A0A916JGE7"/>
<keyword evidence="3 9" id="KW-0812">Transmembrane</keyword>
<feature type="binding site" evidence="7">
    <location>
        <position position="447"/>
    </location>
    <ligand>
        <name>substrate</name>
    </ligand>
</feature>
<evidence type="ECO:0000313" key="12">
    <source>
        <dbReference type="Proteomes" id="UP000680038"/>
    </source>
</evidence>
<dbReference type="PANTHER" id="PTHR47371:SF3">
    <property type="entry name" value="PHOSPHOGLYCEROL TRANSFERASE I"/>
    <property type="match status" value="1"/>
</dbReference>
<evidence type="ECO:0000259" key="10">
    <source>
        <dbReference type="Pfam" id="PF00884"/>
    </source>
</evidence>
<dbReference type="EMBL" id="CAJRAF010000002">
    <property type="protein sequence ID" value="CAG5011423.1"/>
    <property type="molecule type" value="Genomic_DNA"/>
</dbReference>
<feature type="binding site" evidence="8">
    <location>
        <position position="502"/>
    </location>
    <ligand>
        <name>Mn(2+)</name>
        <dbReference type="ChEBI" id="CHEBI:29035"/>
    </ligand>
</feature>
<comment type="subcellular location">
    <subcellularLocation>
        <location evidence="1">Cell membrane</location>
        <topology evidence="1">Multi-pass membrane protein</topology>
    </subcellularLocation>
</comment>
<evidence type="ECO:0000313" key="11">
    <source>
        <dbReference type="EMBL" id="CAG5011423.1"/>
    </source>
</evidence>
<feature type="binding site" evidence="8">
    <location>
        <position position="501"/>
    </location>
    <ligand>
        <name>Mn(2+)</name>
        <dbReference type="ChEBI" id="CHEBI:29035"/>
    </ligand>
</feature>
<feature type="active site" evidence="6">
    <location>
        <position position="332"/>
    </location>
</feature>
<feature type="transmembrane region" description="Helical" evidence="9">
    <location>
        <begin position="96"/>
        <end position="118"/>
    </location>
</feature>
<dbReference type="Gene3D" id="3.40.720.10">
    <property type="entry name" value="Alkaline Phosphatase, subunit A"/>
    <property type="match status" value="1"/>
</dbReference>
<dbReference type="CDD" id="cd16015">
    <property type="entry name" value="LTA_synthase"/>
    <property type="match status" value="1"/>
</dbReference>
<dbReference type="PANTHER" id="PTHR47371">
    <property type="entry name" value="LIPOTEICHOIC ACID SYNTHASE"/>
    <property type="match status" value="1"/>
</dbReference>
<dbReference type="GO" id="GO:0005886">
    <property type="term" value="C:plasma membrane"/>
    <property type="evidence" value="ECO:0007669"/>
    <property type="project" value="UniProtKB-SubCell"/>
</dbReference>
<dbReference type="GO" id="GO:0046872">
    <property type="term" value="F:metal ion binding"/>
    <property type="evidence" value="ECO:0007669"/>
    <property type="project" value="UniProtKB-KW"/>
</dbReference>
<evidence type="ECO:0000256" key="4">
    <source>
        <dbReference type="ARBA" id="ARBA00022989"/>
    </source>
</evidence>
<sequence length="649" mass="74863">MNSNFSTSRLKGNIHIVLVIRLLWVMFLFLICRILFYALNTAFFPGITIPGALRLFVGGLRFDTVAVLYTNILYILLMLIPFTFKYRRGYQKGLDYLYVFTNSVALLANCADLIYYRFTIKRSTWTVLKEFSNEDNLHLLLGGFAVRYWYIVLIWLVMIFSLVFVAKRIQVQKRAHDPGWQFFLAHLVLMALSVYLFIGGVRGGFLHSTRPITLSNAGEYVQKPKEMFIALNTPFCIYKTIESTDYERVSYFSSARELQEAFDPVHQPGAVQSPFKPMNVVILIWESFGKEMVGAYNHDLENGKYKGYTPFVDSLMGHSKIFWHSFANGAKSIEAIPSVLTSIPGIKEPFITTRYTDNKLPSLPRMLGEKGYHTSFFHGAPNGSMGFQAFVNLIGVQQYYGKTEYDNDADYDGIWGIWDEEFLQFWAKKMNTFQQPFQSTLFTVSSHDPFKVPERYRNKFPKGPLPIYETMGYSDMALRKFFETAKKMPWYKNTLFIITADHAATFAHFPKYQTSVGNFSIPIIFFSPSDSTMRGIDSTNLVQQIDVMPSVLGYLNYDKPYFSFGKNVFKKQASNYAVNYDGVYQWYNGPYVLQFDGQKAVGLYNYQQDKLLKHNLAGQLPVVQKPMENQVKGFIQQYINRMLDDKMVP</sequence>
<feature type="transmembrane region" description="Helical" evidence="9">
    <location>
        <begin position="12"/>
        <end position="36"/>
    </location>
</feature>
<dbReference type="EC" id="2.7.8.20" evidence="11"/>
<evidence type="ECO:0000256" key="8">
    <source>
        <dbReference type="PIRSR" id="PIRSR005091-3"/>
    </source>
</evidence>
<evidence type="ECO:0000256" key="6">
    <source>
        <dbReference type="PIRSR" id="PIRSR005091-1"/>
    </source>
</evidence>
<dbReference type="InterPro" id="IPR012160">
    <property type="entry name" value="LtaS-like"/>
</dbReference>
<evidence type="ECO:0000256" key="3">
    <source>
        <dbReference type="ARBA" id="ARBA00022692"/>
    </source>
</evidence>
<evidence type="ECO:0000256" key="2">
    <source>
        <dbReference type="ARBA" id="ARBA00022475"/>
    </source>
</evidence>
<reference evidence="11" key="1">
    <citation type="submission" date="2021-04" db="EMBL/GenBank/DDBJ databases">
        <authorList>
            <person name="Rodrigo-Torres L."/>
            <person name="Arahal R. D."/>
            <person name="Lucena T."/>
        </authorList>
    </citation>
    <scope>NUCLEOTIDE SEQUENCE</scope>
    <source>
        <strain evidence="11">CECT 9275</strain>
    </source>
</reference>
<dbReference type="GO" id="GO:0008960">
    <property type="term" value="F:phosphatidylglycerol-membrane-oligosaccharide glycerophosphotransferase activity"/>
    <property type="evidence" value="ECO:0007669"/>
    <property type="project" value="UniProtKB-EC"/>
</dbReference>
<name>A0A916JGE7_9BACT</name>
<keyword evidence="7" id="KW-0479">Metal-binding</keyword>
<evidence type="ECO:0000256" key="9">
    <source>
        <dbReference type="SAM" id="Phobius"/>
    </source>
</evidence>
<evidence type="ECO:0000256" key="1">
    <source>
        <dbReference type="ARBA" id="ARBA00004651"/>
    </source>
</evidence>
<keyword evidence="12" id="KW-1185">Reference proteome</keyword>
<dbReference type="InterPro" id="IPR000917">
    <property type="entry name" value="Sulfatase_N"/>
</dbReference>
<keyword evidence="5 9" id="KW-0472">Membrane</keyword>
<feature type="domain" description="Sulfatase N-terminal" evidence="10">
    <location>
        <begin position="279"/>
        <end position="556"/>
    </location>
</feature>
<proteinExistence type="predicted"/>
<dbReference type="PIRSF" id="PIRSF005091">
    <property type="entry name" value="Mmb_sulf_HI1246"/>
    <property type="match status" value="1"/>
</dbReference>
<feature type="transmembrane region" description="Helical" evidence="9">
    <location>
        <begin position="66"/>
        <end position="84"/>
    </location>
</feature>
<evidence type="ECO:0000256" key="5">
    <source>
        <dbReference type="ARBA" id="ARBA00023136"/>
    </source>
</evidence>
<gene>
    <name evidence="11" type="primary">mdoB_1</name>
    <name evidence="11" type="ORF">DYBT9275_04947</name>
</gene>
<comment type="caution">
    <text evidence="11">The sequence shown here is derived from an EMBL/GenBank/DDBJ whole genome shotgun (WGS) entry which is preliminary data.</text>
</comment>
<dbReference type="Proteomes" id="UP000680038">
    <property type="component" value="Unassembled WGS sequence"/>
</dbReference>
<keyword evidence="2" id="KW-1003">Cell membrane</keyword>
<evidence type="ECO:0000256" key="7">
    <source>
        <dbReference type="PIRSR" id="PIRSR005091-2"/>
    </source>
</evidence>
<keyword evidence="4 9" id="KW-1133">Transmembrane helix</keyword>
<feature type="transmembrane region" description="Helical" evidence="9">
    <location>
        <begin position="148"/>
        <end position="166"/>
    </location>
</feature>
<dbReference type="InterPro" id="IPR017850">
    <property type="entry name" value="Alkaline_phosphatase_core_sf"/>
</dbReference>
<organism evidence="11 12">
    <name type="scientific">Dyadobacter helix</name>
    <dbReference type="NCBI Taxonomy" id="2822344"/>
    <lineage>
        <taxon>Bacteria</taxon>
        <taxon>Pseudomonadati</taxon>
        <taxon>Bacteroidota</taxon>
        <taxon>Cytophagia</taxon>
        <taxon>Cytophagales</taxon>
        <taxon>Spirosomataceae</taxon>
        <taxon>Dyadobacter</taxon>
    </lineage>
</organism>